<accession>E0TIW8</accession>
<dbReference type="Gene3D" id="2.40.30.10">
    <property type="entry name" value="Translation factors"/>
    <property type="match status" value="1"/>
</dbReference>
<evidence type="ECO:0000256" key="1">
    <source>
        <dbReference type="ARBA" id="ARBA00005454"/>
    </source>
</evidence>
<dbReference type="InterPro" id="IPR009000">
    <property type="entry name" value="Transl_B-barrel_sf"/>
</dbReference>
<reference key="2">
    <citation type="submission" date="2010-08" db="EMBL/GenBank/DDBJ databases">
        <title>Functional convergence in reduced genomes of bacterial symbionts spanning 200 million years of evolution.</title>
        <authorList>
            <person name="McCutcheon J.P."/>
            <person name="Moran N.A."/>
        </authorList>
    </citation>
    <scope>NUCLEOTIDE SEQUENCE</scope>
    <source>
        <strain>CARI</strain>
    </source>
</reference>
<dbReference type="InterPro" id="IPR000795">
    <property type="entry name" value="T_Tr_GTP-bd_dom"/>
</dbReference>
<evidence type="ECO:0000256" key="6">
    <source>
        <dbReference type="HAMAP-Rule" id="MF_00071"/>
    </source>
</evidence>
<dbReference type="NCBIfam" id="TIGR00231">
    <property type="entry name" value="small_GTP"/>
    <property type="match status" value="1"/>
</dbReference>
<dbReference type="Gene3D" id="3.30.70.2570">
    <property type="entry name" value="Elongation factor 4, C-terminal domain"/>
    <property type="match status" value="1"/>
</dbReference>
<keyword evidence="4 6" id="KW-0648">Protein biosynthesis</keyword>
<dbReference type="AlphaFoldDB" id="E0TIW8"/>
<keyword evidence="2 6" id="KW-0547">Nucleotide-binding</keyword>
<dbReference type="GO" id="GO:0043022">
    <property type="term" value="F:ribosome binding"/>
    <property type="evidence" value="ECO:0007669"/>
    <property type="project" value="UniProtKB-UniRule"/>
</dbReference>
<evidence type="ECO:0000256" key="2">
    <source>
        <dbReference type="ARBA" id="ARBA00022741"/>
    </source>
</evidence>
<feature type="domain" description="Tr-type G" evidence="7">
    <location>
        <begin position="2"/>
        <end position="183"/>
    </location>
</feature>
<evidence type="ECO:0000259" key="7">
    <source>
        <dbReference type="PROSITE" id="PS51722"/>
    </source>
</evidence>
<keyword evidence="6" id="KW-0472">Membrane</keyword>
<dbReference type="PROSITE" id="PS51722">
    <property type="entry name" value="G_TR_2"/>
    <property type="match status" value="1"/>
</dbReference>
<dbReference type="HAMAP" id="MF_00071">
    <property type="entry name" value="LepA"/>
    <property type="match status" value="1"/>
</dbReference>
<comment type="function">
    <text evidence="6">Required for accurate and efficient protein synthesis under certain stress conditions. May act as a fidelity factor of the translation reaction, by catalyzing a one-codon backward translocation of tRNAs on improperly translocated ribosomes. Back-translocation proceeds from a post-translocation (POST) complex to a pre-translocation (PRE) complex, thus giving elongation factor G a second chance to translocate the tRNAs correctly. Binds to ribosomes in a GTP-dependent manner.</text>
</comment>
<dbReference type="InterPro" id="IPR013842">
    <property type="entry name" value="LepA_CTD"/>
</dbReference>
<dbReference type="KEGG" id="zin:ZICARI_136"/>
<dbReference type="InterPro" id="IPR005225">
    <property type="entry name" value="Small_GTP-bd"/>
</dbReference>
<dbReference type="STRING" id="871271.ZICARI_136"/>
<dbReference type="GO" id="GO:0003924">
    <property type="term" value="F:GTPase activity"/>
    <property type="evidence" value="ECO:0007669"/>
    <property type="project" value="UniProtKB-UniRule"/>
</dbReference>
<dbReference type="PANTHER" id="PTHR43512">
    <property type="entry name" value="TRANSLATION FACTOR GUF1-RELATED"/>
    <property type="match status" value="1"/>
</dbReference>
<evidence type="ECO:0000256" key="4">
    <source>
        <dbReference type="ARBA" id="ARBA00022917"/>
    </source>
</evidence>
<dbReference type="GO" id="GO:0005525">
    <property type="term" value="F:GTP binding"/>
    <property type="evidence" value="ECO:0007669"/>
    <property type="project" value="UniProtKB-UniRule"/>
</dbReference>
<dbReference type="Pfam" id="PF00009">
    <property type="entry name" value="GTP_EFTU"/>
    <property type="match status" value="1"/>
</dbReference>
<dbReference type="SUPFAM" id="SSF54980">
    <property type="entry name" value="EF-G C-terminal domain-like"/>
    <property type="match status" value="2"/>
</dbReference>
<reference evidence="8 9" key="1">
    <citation type="journal article" date="2010" name="Genome Biol. Evol.">
        <title>Functional convergence in reduced genomes of bacterial symbionts spanning 200 My of evolution.</title>
        <authorList>
            <person name="McCutcheon J.P."/>
            <person name="Moran N.A."/>
        </authorList>
    </citation>
    <scope>NUCLEOTIDE SEQUENCE [LARGE SCALE GENOMIC DNA]</scope>
    <source>
        <strain evidence="8 9">CARI</strain>
    </source>
</reference>
<dbReference type="Proteomes" id="UP000001303">
    <property type="component" value="Chromosome"/>
</dbReference>
<proteinExistence type="inferred from homology"/>
<feature type="binding site" evidence="6">
    <location>
        <begin position="14"/>
        <end position="19"/>
    </location>
    <ligand>
        <name>GTP</name>
        <dbReference type="ChEBI" id="CHEBI:37565"/>
    </ligand>
</feature>
<keyword evidence="9" id="KW-1185">Reference proteome</keyword>
<dbReference type="SUPFAM" id="SSF50447">
    <property type="entry name" value="Translation proteins"/>
    <property type="match status" value="1"/>
</dbReference>
<dbReference type="EC" id="3.6.5.n1" evidence="6"/>
<dbReference type="Pfam" id="PF06421">
    <property type="entry name" value="LepA_C"/>
    <property type="match status" value="1"/>
</dbReference>
<keyword evidence="5 6" id="KW-0342">GTP-binding</keyword>
<keyword evidence="3 6" id="KW-0378">Hydrolase</keyword>
<sequence>MKNIRNFSIIAHIDHGKSTLSSRIIEFCKKLSLNSLNIKVLDSMELEKEKGITIKSRCISLNYLYNNEKYNLNLVDTPGHIDFNNELKRYLYACEGVLLIIDALKGIESQTVINYNIAYKLGLKILIVINKIDLPNINIYNLKKKIKKKFKNYNNKILKCSSKYGFGIKNIIKYIINYIPNPICKINNYLQALIIDSYFDNYLGIILIIKIFNGILYEKKNIVFLSNNFVCKIEKIGIFKPEIKYYKYLECGRIGFIIIRNKNINKINIGDTITNYPNKNNIFLKTFKKPLSQLFISIFPKNKKYNYFKESFKKLYLNDYSLTYKKEFSKIFGKGYRCGFLGILHMDIILERLYREFNIKTIITFPNINYKIYFKNGKKKILNNPNNINENEILKIKEYIVKLKIYSPIKYINSIIKLCIKNRGIQKNIIYKNNYVKIIYEIPLNEIIYNFYNNLKNITNGYGYMKYKFLKYKKSNIVKLNILLNKKKINNLSLFIHKKKIFIIGNQILDNLLKYFSKKMFNINLQISVNNKIISSKTIKSYRKNVISKCYGGDINRKNKLLKKQKRGKMKLKKYNNFKINKNIIINFLKIIKF</sequence>
<feature type="binding site" evidence="6">
    <location>
        <begin position="130"/>
        <end position="133"/>
    </location>
    <ligand>
        <name>GTP</name>
        <dbReference type="ChEBI" id="CHEBI:37565"/>
    </ligand>
</feature>
<dbReference type="GO" id="GO:0045727">
    <property type="term" value="P:positive regulation of translation"/>
    <property type="evidence" value="ECO:0007669"/>
    <property type="project" value="UniProtKB-UniRule"/>
</dbReference>
<dbReference type="GO" id="GO:0003746">
    <property type="term" value="F:translation elongation factor activity"/>
    <property type="evidence" value="ECO:0007669"/>
    <property type="project" value="UniProtKB-UniRule"/>
</dbReference>
<dbReference type="HOGENOM" id="CLU_009995_3_3_4"/>
<organism evidence="8 9">
    <name type="scientific">Zinderia insecticola (strain CARI)</name>
    <dbReference type="NCBI Taxonomy" id="871271"/>
    <lineage>
        <taxon>Bacteria</taxon>
        <taxon>Pseudomonadati</taxon>
        <taxon>Pseudomonadota</taxon>
        <taxon>Betaproteobacteria</taxon>
        <taxon>Burkholderiales</taxon>
        <taxon>Oxalobacteraceae</taxon>
        <taxon>Candidatus Zinderia</taxon>
    </lineage>
</organism>
<dbReference type="Pfam" id="PF00679">
    <property type="entry name" value="EFG_C"/>
    <property type="match status" value="1"/>
</dbReference>
<dbReference type="InterPro" id="IPR038363">
    <property type="entry name" value="LepA_C_sf"/>
</dbReference>
<evidence type="ECO:0000256" key="3">
    <source>
        <dbReference type="ARBA" id="ARBA00022801"/>
    </source>
</evidence>
<evidence type="ECO:0000256" key="5">
    <source>
        <dbReference type="ARBA" id="ARBA00023134"/>
    </source>
</evidence>
<dbReference type="PROSITE" id="PS00301">
    <property type="entry name" value="G_TR_1"/>
    <property type="match status" value="1"/>
</dbReference>
<dbReference type="InterPro" id="IPR027417">
    <property type="entry name" value="P-loop_NTPase"/>
</dbReference>
<comment type="similarity">
    <text evidence="1 6">Belongs to the TRAFAC class translation factor GTPase superfamily. Classic translation factor GTPase family. LepA subfamily.</text>
</comment>
<dbReference type="InterPro" id="IPR000640">
    <property type="entry name" value="EFG_V-like"/>
</dbReference>
<evidence type="ECO:0000313" key="9">
    <source>
        <dbReference type="Proteomes" id="UP000001303"/>
    </source>
</evidence>
<dbReference type="InterPro" id="IPR035647">
    <property type="entry name" value="EFG_III/V"/>
</dbReference>
<comment type="catalytic activity">
    <reaction evidence="6">
        <text>GTP + H2O = GDP + phosphate + H(+)</text>
        <dbReference type="Rhea" id="RHEA:19669"/>
        <dbReference type="ChEBI" id="CHEBI:15377"/>
        <dbReference type="ChEBI" id="CHEBI:15378"/>
        <dbReference type="ChEBI" id="CHEBI:37565"/>
        <dbReference type="ChEBI" id="CHEBI:43474"/>
        <dbReference type="ChEBI" id="CHEBI:58189"/>
        <dbReference type="EC" id="3.6.5.n1"/>
    </reaction>
</comment>
<dbReference type="InterPro" id="IPR031157">
    <property type="entry name" value="G_TR_CS"/>
</dbReference>
<dbReference type="NCBIfam" id="TIGR01393">
    <property type="entry name" value="lepA"/>
    <property type="match status" value="1"/>
</dbReference>
<dbReference type="PANTHER" id="PTHR43512:SF4">
    <property type="entry name" value="TRANSLATION FACTOR GUF1 HOMOLOG, CHLOROPLASTIC"/>
    <property type="match status" value="1"/>
</dbReference>
<dbReference type="InterPro" id="IPR006297">
    <property type="entry name" value="EF-4"/>
</dbReference>
<gene>
    <name evidence="6 8" type="primary">lepA</name>
    <name evidence="8" type="ordered locus">ZICARI_136</name>
</gene>
<dbReference type="PRINTS" id="PR00315">
    <property type="entry name" value="ELONGATNFCT"/>
</dbReference>
<dbReference type="GO" id="GO:0005886">
    <property type="term" value="C:plasma membrane"/>
    <property type="evidence" value="ECO:0007669"/>
    <property type="project" value="UniProtKB-UniRule"/>
</dbReference>
<dbReference type="SUPFAM" id="SSF52540">
    <property type="entry name" value="P-loop containing nucleoside triphosphate hydrolases"/>
    <property type="match status" value="1"/>
</dbReference>
<evidence type="ECO:0000313" key="8">
    <source>
        <dbReference type="EMBL" id="ADM89745.1"/>
    </source>
</evidence>
<keyword evidence="6" id="KW-1003">Cell membrane</keyword>
<dbReference type="Gene3D" id="3.30.70.870">
    <property type="entry name" value="Elongation Factor G (Translational Gtpase), domain 3"/>
    <property type="match status" value="1"/>
</dbReference>
<dbReference type="GO" id="GO:0097216">
    <property type="term" value="F:guanosine tetraphosphate binding"/>
    <property type="evidence" value="ECO:0007669"/>
    <property type="project" value="UniProtKB-ARBA"/>
</dbReference>
<dbReference type="Gene3D" id="3.40.50.300">
    <property type="entry name" value="P-loop containing nucleotide triphosphate hydrolases"/>
    <property type="match status" value="1"/>
</dbReference>
<protein>
    <recommendedName>
        <fullName evidence="6">Elongation factor 4</fullName>
        <shortName evidence="6">EF-4</shortName>
        <ecNumber evidence="6">3.6.5.n1</ecNumber>
    </recommendedName>
    <alternativeName>
        <fullName evidence="6">Ribosomal back-translocase LepA</fullName>
    </alternativeName>
</protein>
<dbReference type="Gene3D" id="3.30.70.240">
    <property type="match status" value="1"/>
</dbReference>
<name>E0TIW8_ZINIC</name>
<dbReference type="EMBL" id="CP002161">
    <property type="protein sequence ID" value="ADM89745.1"/>
    <property type="molecule type" value="Genomic_DNA"/>
</dbReference>